<sequence>MHVRTRSFAMDRSSGFVGLLLLCLGGCGGPEDAAPLVAEVTSALTPHVYTDPPHALGVLRATHDPRRLRQSHGE</sequence>
<proteinExistence type="predicted"/>
<dbReference type="Proteomes" id="UP000217289">
    <property type="component" value="Chromosome"/>
</dbReference>
<reference evidence="1 2" key="1">
    <citation type="submission" date="2017-06" db="EMBL/GenBank/DDBJ databases">
        <authorList>
            <person name="Kim H.J."/>
            <person name="Triplett B.A."/>
        </authorList>
    </citation>
    <scope>NUCLEOTIDE SEQUENCE [LARGE SCALE GENOMIC DNA]</scope>
    <source>
        <strain evidence="1 2">DSM 14713</strain>
    </source>
</reference>
<accession>A0A250IIG6</accession>
<dbReference type="RefSeq" id="WP_157775362.1">
    <property type="nucleotide sequence ID" value="NZ_CP022163.1"/>
</dbReference>
<name>A0A250IIG6_9BACT</name>
<gene>
    <name evidence="1" type="ORF">MEBOL_004423</name>
</gene>
<evidence type="ECO:0000313" key="1">
    <source>
        <dbReference type="EMBL" id="ATB30961.1"/>
    </source>
</evidence>
<organism evidence="1 2">
    <name type="scientific">Melittangium boletus DSM 14713</name>
    <dbReference type="NCBI Taxonomy" id="1294270"/>
    <lineage>
        <taxon>Bacteria</taxon>
        <taxon>Pseudomonadati</taxon>
        <taxon>Myxococcota</taxon>
        <taxon>Myxococcia</taxon>
        <taxon>Myxococcales</taxon>
        <taxon>Cystobacterineae</taxon>
        <taxon>Archangiaceae</taxon>
        <taxon>Melittangium</taxon>
    </lineage>
</organism>
<protein>
    <submittedName>
        <fullName evidence="1">Uncharacterized protein</fullName>
    </submittedName>
</protein>
<keyword evidence="2" id="KW-1185">Reference proteome</keyword>
<dbReference type="KEGG" id="mbd:MEBOL_004423"/>
<dbReference type="EMBL" id="CP022163">
    <property type="protein sequence ID" value="ATB30961.1"/>
    <property type="molecule type" value="Genomic_DNA"/>
</dbReference>
<dbReference type="AlphaFoldDB" id="A0A250IIG6"/>
<evidence type="ECO:0000313" key="2">
    <source>
        <dbReference type="Proteomes" id="UP000217289"/>
    </source>
</evidence>